<keyword evidence="5 6" id="KW-0472">Membrane</keyword>
<keyword evidence="3 6" id="KW-0812">Transmembrane</keyword>
<comment type="caution">
    <text evidence="7">The sequence shown here is derived from an EMBL/GenBank/DDBJ whole genome shotgun (WGS) entry which is preliminary data.</text>
</comment>
<evidence type="ECO:0000256" key="5">
    <source>
        <dbReference type="ARBA" id="ARBA00023136"/>
    </source>
</evidence>
<dbReference type="GeneID" id="19167938"/>
<feature type="transmembrane region" description="Helical" evidence="6">
    <location>
        <begin position="302"/>
        <end position="324"/>
    </location>
</feature>
<dbReference type="OrthoDB" id="2417308at2759"/>
<evidence type="ECO:0000313" key="7">
    <source>
        <dbReference type="EMBL" id="EXJ86859.1"/>
    </source>
</evidence>
<evidence type="ECO:0000256" key="3">
    <source>
        <dbReference type="ARBA" id="ARBA00022692"/>
    </source>
</evidence>
<reference evidence="7 8" key="1">
    <citation type="submission" date="2013-03" db="EMBL/GenBank/DDBJ databases">
        <title>The Genome Sequence of Capronia epimyces CBS 606.96.</title>
        <authorList>
            <consortium name="The Broad Institute Genomics Platform"/>
            <person name="Cuomo C."/>
            <person name="de Hoog S."/>
            <person name="Gorbushina A."/>
            <person name="Walker B."/>
            <person name="Young S.K."/>
            <person name="Zeng Q."/>
            <person name="Gargeya S."/>
            <person name="Fitzgerald M."/>
            <person name="Haas B."/>
            <person name="Abouelleil A."/>
            <person name="Allen A.W."/>
            <person name="Alvarado L."/>
            <person name="Arachchi H.M."/>
            <person name="Berlin A.M."/>
            <person name="Chapman S.B."/>
            <person name="Gainer-Dewar J."/>
            <person name="Goldberg J."/>
            <person name="Griggs A."/>
            <person name="Gujja S."/>
            <person name="Hansen M."/>
            <person name="Howarth C."/>
            <person name="Imamovic A."/>
            <person name="Ireland A."/>
            <person name="Larimer J."/>
            <person name="McCowan C."/>
            <person name="Murphy C."/>
            <person name="Pearson M."/>
            <person name="Poon T.W."/>
            <person name="Priest M."/>
            <person name="Roberts A."/>
            <person name="Saif S."/>
            <person name="Shea T."/>
            <person name="Sisk P."/>
            <person name="Sykes S."/>
            <person name="Wortman J."/>
            <person name="Nusbaum C."/>
            <person name="Birren B."/>
        </authorList>
    </citation>
    <scope>NUCLEOTIDE SEQUENCE [LARGE SCALE GENOMIC DNA]</scope>
    <source>
        <strain evidence="7 8">CBS 606.96</strain>
    </source>
</reference>
<evidence type="ECO:0000256" key="6">
    <source>
        <dbReference type="SAM" id="Phobius"/>
    </source>
</evidence>
<feature type="transmembrane region" description="Helical" evidence="6">
    <location>
        <begin position="104"/>
        <end position="128"/>
    </location>
</feature>
<keyword evidence="2" id="KW-0813">Transport</keyword>
<protein>
    <recommendedName>
        <fullName evidence="9">Choline transport protein</fullName>
    </recommendedName>
</protein>
<dbReference type="Pfam" id="PF13520">
    <property type="entry name" value="AA_permease_2"/>
    <property type="match status" value="1"/>
</dbReference>
<evidence type="ECO:0008006" key="9">
    <source>
        <dbReference type="Google" id="ProtNLM"/>
    </source>
</evidence>
<dbReference type="PIRSF" id="PIRSF006060">
    <property type="entry name" value="AA_transporter"/>
    <property type="match status" value="1"/>
</dbReference>
<feature type="transmembrane region" description="Helical" evidence="6">
    <location>
        <begin position="429"/>
        <end position="453"/>
    </location>
</feature>
<dbReference type="PANTHER" id="PTHR45649">
    <property type="entry name" value="AMINO-ACID PERMEASE BAT1"/>
    <property type="match status" value="1"/>
</dbReference>
<feature type="transmembrane region" description="Helical" evidence="6">
    <location>
        <begin position="221"/>
        <end position="244"/>
    </location>
</feature>
<dbReference type="GO" id="GO:0016020">
    <property type="term" value="C:membrane"/>
    <property type="evidence" value="ECO:0007669"/>
    <property type="project" value="UniProtKB-SubCell"/>
</dbReference>
<dbReference type="Gene3D" id="1.20.1740.10">
    <property type="entry name" value="Amino acid/polyamine transporter I"/>
    <property type="match status" value="1"/>
</dbReference>
<keyword evidence="8" id="KW-1185">Reference proteome</keyword>
<feature type="transmembrane region" description="Helical" evidence="6">
    <location>
        <begin position="264"/>
        <end position="281"/>
    </location>
</feature>
<organism evidence="7 8">
    <name type="scientific">Capronia epimyces CBS 606.96</name>
    <dbReference type="NCBI Taxonomy" id="1182542"/>
    <lineage>
        <taxon>Eukaryota</taxon>
        <taxon>Fungi</taxon>
        <taxon>Dikarya</taxon>
        <taxon>Ascomycota</taxon>
        <taxon>Pezizomycotina</taxon>
        <taxon>Eurotiomycetes</taxon>
        <taxon>Chaetothyriomycetidae</taxon>
        <taxon>Chaetothyriales</taxon>
        <taxon>Herpotrichiellaceae</taxon>
        <taxon>Capronia</taxon>
    </lineage>
</organism>
<keyword evidence="4 6" id="KW-1133">Transmembrane helix</keyword>
<accession>W9YX59</accession>
<evidence type="ECO:0000256" key="4">
    <source>
        <dbReference type="ARBA" id="ARBA00022989"/>
    </source>
</evidence>
<evidence type="ECO:0000313" key="8">
    <source>
        <dbReference type="Proteomes" id="UP000019478"/>
    </source>
</evidence>
<dbReference type="EMBL" id="AMGY01000003">
    <property type="protein sequence ID" value="EXJ86859.1"/>
    <property type="molecule type" value="Genomic_DNA"/>
</dbReference>
<feature type="transmembrane region" description="Helical" evidence="6">
    <location>
        <begin position="474"/>
        <end position="497"/>
    </location>
</feature>
<dbReference type="RefSeq" id="XP_007732138.1">
    <property type="nucleotide sequence ID" value="XM_007733948.1"/>
</dbReference>
<gene>
    <name evidence="7" type="ORF">A1O3_03813</name>
</gene>
<dbReference type="Proteomes" id="UP000019478">
    <property type="component" value="Unassembled WGS sequence"/>
</dbReference>
<dbReference type="GO" id="GO:0022857">
    <property type="term" value="F:transmembrane transporter activity"/>
    <property type="evidence" value="ECO:0007669"/>
    <property type="project" value="InterPro"/>
</dbReference>
<feature type="transmembrane region" description="Helical" evidence="6">
    <location>
        <begin position="190"/>
        <end position="209"/>
    </location>
</feature>
<dbReference type="InterPro" id="IPR002293">
    <property type="entry name" value="AA/rel_permease1"/>
</dbReference>
<sequence length="508" mass="55311">MHPQLLADAGVDYGTIKTAHSASRSVDRDDQEAQAQAQGHAGLNLDLDDAELEASGYHRELPRQFSMLSLMAMAYALLCTWNGFGSAFGASLKQASSAGSIFTLLPAALFIGVVSLGMAELTSAFPVAGGQYYWTYLVSRAKWAPIASYFTAMISVIGCWLGGAATCNFIAGMILSIAEFTVPDFQIEAWHKYVVYVTVIWAAVAINVLASQGLPALNKFIFYFSLITFMVTMTVMLACSYPHYRSARDVFTDDTVHSGWHNRGLAWTLCFVNSLYGFLGTDAGVHMVEEMPDPSVNGPKVILYPIILGLATVLPFASVCMFVVKDMDEVLHSPSGLPLIQLYYQATDSQAGTVALMVAFTVCFFACAAANVTGSSRQVWSAARDECFPRSDLWKKIDPTYQMPLNAVLLQGCFGTIYGLLFFGSPTAFASMVSASIIFIVGSYVVPQTMLLFRPKSRAQLLPARAFDLGRWGYPVNLVSTVCTAFLLVACCIPTEYPITVANMNYNR</sequence>
<dbReference type="AlphaFoldDB" id="W9YX59"/>
<dbReference type="STRING" id="1182542.W9YX59"/>
<feature type="transmembrane region" description="Helical" evidence="6">
    <location>
        <begin position="405"/>
        <end position="423"/>
    </location>
</feature>
<evidence type="ECO:0000256" key="2">
    <source>
        <dbReference type="ARBA" id="ARBA00022448"/>
    </source>
</evidence>
<feature type="transmembrane region" description="Helical" evidence="6">
    <location>
        <begin position="354"/>
        <end position="374"/>
    </location>
</feature>
<dbReference type="eggNOG" id="KOG1289">
    <property type="taxonomic scope" value="Eukaryota"/>
</dbReference>
<dbReference type="PANTHER" id="PTHR45649:SF11">
    <property type="entry name" value="TRANSPORTER, PUTATIVE (EUROFUNG)-RELATED"/>
    <property type="match status" value="1"/>
</dbReference>
<proteinExistence type="predicted"/>
<comment type="subcellular location">
    <subcellularLocation>
        <location evidence="1">Membrane</location>
        <topology evidence="1">Multi-pass membrane protein</topology>
    </subcellularLocation>
</comment>
<name>W9YX59_9EURO</name>
<feature type="transmembrane region" description="Helical" evidence="6">
    <location>
        <begin position="65"/>
        <end position="84"/>
    </location>
</feature>
<feature type="transmembrane region" description="Helical" evidence="6">
    <location>
        <begin position="149"/>
        <end position="178"/>
    </location>
</feature>
<evidence type="ECO:0000256" key="1">
    <source>
        <dbReference type="ARBA" id="ARBA00004141"/>
    </source>
</evidence>
<dbReference type="HOGENOM" id="CLU_004495_6_2_1"/>